<accession>A0ABP8NIC6</accession>
<feature type="transmembrane region" description="Helical" evidence="1">
    <location>
        <begin position="12"/>
        <end position="34"/>
    </location>
</feature>
<keyword evidence="4" id="KW-1185">Reference proteome</keyword>
<dbReference type="PROSITE" id="PS00409">
    <property type="entry name" value="PROKAR_NTER_METHYL"/>
    <property type="match status" value="1"/>
</dbReference>
<dbReference type="PANTHER" id="PTHR30093:SF2">
    <property type="entry name" value="TYPE II SECRETION SYSTEM PROTEIN H"/>
    <property type="match status" value="1"/>
</dbReference>
<dbReference type="Gene3D" id="3.30.700.10">
    <property type="entry name" value="Glycoprotein, Type 4 Pilin"/>
    <property type="match status" value="1"/>
</dbReference>
<evidence type="ECO:0000313" key="4">
    <source>
        <dbReference type="Proteomes" id="UP001500840"/>
    </source>
</evidence>
<organism evidence="3 4">
    <name type="scientific">Novipirellula rosea</name>
    <dbReference type="NCBI Taxonomy" id="1031540"/>
    <lineage>
        <taxon>Bacteria</taxon>
        <taxon>Pseudomonadati</taxon>
        <taxon>Planctomycetota</taxon>
        <taxon>Planctomycetia</taxon>
        <taxon>Pirellulales</taxon>
        <taxon>Pirellulaceae</taxon>
        <taxon>Novipirellula</taxon>
    </lineage>
</organism>
<evidence type="ECO:0000313" key="3">
    <source>
        <dbReference type="EMBL" id="GAA4466394.1"/>
    </source>
</evidence>
<dbReference type="PANTHER" id="PTHR30093">
    <property type="entry name" value="GENERAL SECRETION PATHWAY PROTEIN G"/>
    <property type="match status" value="1"/>
</dbReference>
<comment type="caution">
    <text evidence="3">The sequence shown here is derived from an EMBL/GenBank/DDBJ whole genome shotgun (WGS) entry which is preliminary data.</text>
</comment>
<dbReference type="InterPro" id="IPR045584">
    <property type="entry name" value="Pilin-like"/>
</dbReference>
<dbReference type="Pfam" id="PF07963">
    <property type="entry name" value="N_methyl"/>
    <property type="match status" value="1"/>
</dbReference>
<evidence type="ECO:0000256" key="1">
    <source>
        <dbReference type="SAM" id="Phobius"/>
    </source>
</evidence>
<keyword evidence="1" id="KW-0472">Membrane</keyword>
<dbReference type="SUPFAM" id="SSF54523">
    <property type="entry name" value="Pili subunits"/>
    <property type="match status" value="1"/>
</dbReference>
<dbReference type="NCBIfam" id="TIGR04294">
    <property type="entry name" value="pre_pil_HX9DG"/>
    <property type="match status" value="1"/>
</dbReference>
<dbReference type="EMBL" id="BAABGA010000082">
    <property type="protein sequence ID" value="GAA4466394.1"/>
    <property type="molecule type" value="Genomic_DNA"/>
</dbReference>
<dbReference type="InterPro" id="IPR027558">
    <property type="entry name" value="Pre_pil_HX9DG_C"/>
</dbReference>
<gene>
    <name evidence="3" type="ORF">GCM10023156_55130</name>
</gene>
<feature type="domain" description="DUF1559" evidence="2">
    <location>
        <begin position="35"/>
        <end position="385"/>
    </location>
</feature>
<proteinExistence type="predicted"/>
<protein>
    <submittedName>
        <fullName evidence="3">DUF1559 domain-containing protein</fullName>
    </submittedName>
</protein>
<keyword evidence="1" id="KW-1133">Transmembrane helix</keyword>
<dbReference type="Pfam" id="PF07596">
    <property type="entry name" value="SBP_bac_10"/>
    <property type="match status" value="1"/>
</dbReference>
<dbReference type="Proteomes" id="UP001500840">
    <property type="component" value="Unassembled WGS sequence"/>
</dbReference>
<keyword evidence="1" id="KW-0812">Transmembrane</keyword>
<dbReference type="InterPro" id="IPR011453">
    <property type="entry name" value="DUF1559"/>
</dbReference>
<dbReference type="RefSeq" id="WP_345326970.1">
    <property type="nucleotide sequence ID" value="NZ_BAABGA010000082.1"/>
</dbReference>
<reference evidence="4" key="1">
    <citation type="journal article" date="2019" name="Int. J. Syst. Evol. Microbiol.">
        <title>The Global Catalogue of Microorganisms (GCM) 10K type strain sequencing project: providing services to taxonomists for standard genome sequencing and annotation.</title>
        <authorList>
            <consortium name="The Broad Institute Genomics Platform"/>
            <consortium name="The Broad Institute Genome Sequencing Center for Infectious Disease"/>
            <person name="Wu L."/>
            <person name="Ma J."/>
        </authorList>
    </citation>
    <scope>NUCLEOTIDE SEQUENCE [LARGE SCALE GENOMIC DNA]</scope>
    <source>
        <strain evidence="4">JCM 17759</strain>
    </source>
</reference>
<dbReference type="NCBIfam" id="TIGR02532">
    <property type="entry name" value="IV_pilin_GFxxxE"/>
    <property type="match status" value="1"/>
</dbReference>
<name>A0ABP8NIC6_9BACT</name>
<evidence type="ECO:0000259" key="2">
    <source>
        <dbReference type="Pfam" id="PF07596"/>
    </source>
</evidence>
<dbReference type="InterPro" id="IPR012902">
    <property type="entry name" value="N_methyl_site"/>
</dbReference>
<sequence>MQRRDHQRQGFTLVELLVVIAIIGVLVGLLLPAVQAAREAARRMSCSNNFKQIGLAMHNYHAAYNQLPIHGSGTGMGLDTANPNWWQGSNSSNKLSLSAMVGMTPFFEQQALWEQISNPDTKTVTGAAPPSNTGVPGAWPAMGPSAKSFSTSPGYIPWSTEISNIRCPSDPGRGLPGLGRTNYGMCMGDSYSTQQQGHQNLNGTSMPLYGLSTNSGAAANAKTVHRGMFSIYVSREFRDVKDGLSNTIAMGEIISDQGDRDKRGAYSWDGGGSANDVQSNPLHCETSGEIDPERPQFWCGSSSTGCTPPVSLESNSSNSRGMRWAAAVRSGIQDVYTVRPPNSELCIGQWADNPGSFSPSSFHQGGVHVLMGDGAVKFITDSIEAGNQSAPIITSSNNPGGKSPYGLWGSLGTRASKEVVQDF</sequence>